<sequence>MNVRDPGQQSVSETKEADRSMVIKPAKLLGNEVSGTLSAPTYLTAFFDSLQTLWLFTKDDFDTFVLPNTIFGISAALSNLPLAQQLHVLQRIPLILFFNWSNLLIFDLANQRLPDSIKEDMINKPWRPLPTSRLSQRQTRHLILVAIPLVLLFNAVLCVWKETALLFNLTWIYNDLRGGDDNWMVRNLIIASAFFLYNLGSLKVASGASSHSEKVLGWAPYAWAAVISAVILTTMQVQDLKDQEGDRTRGRQTAPLVLGEQVARWTIALPILFWSLACALFWGVWTLPIATGLYVACRVLRERGKEEDRRSWKFWSLWTAVLYLLPLVSSISNTLSSSSLWGRYI</sequence>
<dbReference type="Proteomes" id="UP000664203">
    <property type="component" value="Unassembled WGS sequence"/>
</dbReference>
<keyword evidence="2 5" id="KW-0812">Transmembrane</keyword>
<dbReference type="PANTHER" id="PTHR42723:SF1">
    <property type="entry name" value="CHLOROPHYLL SYNTHASE, CHLOROPLASTIC"/>
    <property type="match status" value="1"/>
</dbReference>
<evidence type="ECO:0000256" key="1">
    <source>
        <dbReference type="ARBA" id="ARBA00004141"/>
    </source>
</evidence>
<name>A0A8H3J217_9LECA</name>
<gene>
    <name evidence="6" type="ORF">ALECFALPRED_008039</name>
</gene>
<evidence type="ECO:0000313" key="6">
    <source>
        <dbReference type="EMBL" id="CAF9939208.1"/>
    </source>
</evidence>
<dbReference type="GO" id="GO:0016020">
    <property type="term" value="C:membrane"/>
    <property type="evidence" value="ECO:0007669"/>
    <property type="project" value="UniProtKB-SubCell"/>
</dbReference>
<dbReference type="Pfam" id="PF01040">
    <property type="entry name" value="UbiA"/>
    <property type="match status" value="1"/>
</dbReference>
<evidence type="ECO:0000256" key="4">
    <source>
        <dbReference type="ARBA" id="ARBA00023136"/>
    </source>
</evidence>
<proteinExistence type="predicted"/>
<dbReference type="OrthoDB" id="434972at2759"/>
<evidence type="ECO:0000256" key="3">
    <source>
        <dbReference type="ARBA" id="ARBA00022989"/>
    </source>
</evidence>
<feature type="transmembrane region" description="Helical" evidence="5">
    <location>
        <begin position="315"/>
        <end position="335"/>
    </location>
</feature>
<evidence type="ECO:0000313" key="7">
    <source>
        <dbReference type="Proteomes" id="UP000664203"/>
    </source>
</evidence>
<keyword evidence="7" id="KW-1185">Reference proteome</keyword>
<keyword evidence="4 5" id="KW-0472">Membrane</keyword>
<feature type="transmembrane region" description="Helical" evidence="5">
    <location>
        <begin position="271"/>
        <end position="295"/>
    </location>
</feature>
<dbReference type="InterPro" id="IPR050475">
    <property type="entry name" value="Prenyltransferase_related"/>
</dbReference>
<keyword evidence="3 5" id="KW-1133">Transmembrane helix</keyword>
<evidence type="ECO:0000256" key="2">
    <source>
        <dbReference type="ARBA" id="ARBA00022692"/>
    </source>
</evidence>
<protein>
    <submittedName>
        <fullName evidence="6">Uncharacterized protein</fullName>
    </submittedName>
</protein>
<dbReference type="CDD" id="cd13965">
    <property type="entry name" value="PT_UbiA_3"/>
    <property type="match status" value="1"/>
</dbReference>
<feature type="transmembrane region" description="Helical" evidence="5">
    <location>
        <begin position="183"/>
        <end position="206"/>
    </location>
</feature>
<comment type="caution">
    <text evidence="6">The sequence shown here is derived from an EMBL/GenBank/DDBJ whole genome shotgun (WGS) entry which is preliminary data.</text>
</comment>
<evidence type="ECO:0000256" key="5">
    <source>
        <dbReference type="SAM" id="Phobius"/>
    </source>
</evidence>
<dbReference type="InterPro" id="IPR000537">
    <property type="entry name" value="UbiA_prenyltransferase"/>
</dbReference>
<dbReference type="GO" id="GO:0016765">
    <property type="term" value="F:transferase activity, transferring alkyl or aryl (other than methyl) groups"/>
    <property type="evidence" value="ECO:0007669"/>
    <property type="project" value="InterPro"/>
</dbReference>
<feature type="transmembrane region" description="Helical" evidence="5">
    <location>
        <begin position="218"/>
        <end position="237"/>
    </location>
</feature>
<dbReference type="AlphaFoldDB" id="A0A8H3J217"/>
<dbReference type="PANTHER" id="PTHR42723">
    <property type="entry name" value="CHLOROPHYLL SYNTHASE"/>
    <property type="match status" value="1"/>
</dbReference>
<reference evidence="6" key="1">
    <citation type="submission" date="2021-03" db="EMBL/GenBank/DDBJ databases">
        <authorList>
            <person name="Tagirdzhanova G."/>
        </authorList>
    </citation>
    <scope>NUCLEOTIDE SEQUENCE</scope>
</reference>
<organism evidence="6 7">
    <name type="scientific">Alectoria fallacina</name>
    <dbReference type="NCBI Taxonomy" id="1903189"/>
    <lineage>
        <taxon>Eukaryota</taxon>
        <taxon>Fungi</taxon>
        <taxon>Dikarya</taxon>
        <taxon>Ascomycota</taxon>
        <taxon>Pezizomycotina</taxon>
        <taxon>Lecanoromycetes</taxon>
        <taxon>OSLEUM clade</taxon>
        <taxon>Lecanoromycetidae</taxon>
        <taxon>Lecanorales</taxon>
        <taxon>Lecanorineae</taxon>
        <taxon>Parmeliaceae</taxon>
        <taxon>Alectoria</taxon>
    </lineage>
</organism>
<dbReference type="EMBL" id="CAJPDR010000540">
    <property type="protein sequence ID" value="CAF9939208.1"/>
    <property type="molecule type" value="Genomic_DNA"/>
</dbReference>
<comment type="subcellular location">
    <subcellularLocation>
        <location evidence="1">Membrane</location>
        <topology evidence="1">Multi-pass membrane protein</topology>
    </subcellularLocation>
</comment>
<accession>A0A8H3J217</accession>
<feature type="transmembrane region" description="Helical" evidence="5">
    <location>
        <begin position="142"/>
        <end position="163"/>
    </location>
</feature>